<dbReference type="Pfam" id="PF08818">
    <property type="entry name" value="DUF1801"/>
    <property type="match status" value="1"/>
</dbReference>
<accession>A0A9X2E3J1</accession>
<evidence type="ECO:0000259" key="1">
    <source>
        <dbReference type="Pfam" id="PF08818"/>
    </source>
</evidence>
<dbReference type="SUPFAM" id="SSF159888">
    <property type="entry name" value="YdhG-like"/>
    <property type="match status" value="1"/>
</dbReference>
<dbReference type="InterPro" id="IPR014922">
    <property type="entry name" value="YdhG-like"/>
</dbReference>
<comment type="caution">
    <text evidence="2">The sequence shown here is derived from an EMBL/GenBank/DDBJ whole genome shotgun (WGS) entry which is preliminary data.</text>
</comment>
<keyword evidence="3" id="KW-1185">Reference proteome</keyword>
<reference evidence="2" key="1">
    <citation type="submission" date="2022-06" db="EMBL/GenBank/DDBJ databases">
        <title>Whole genome shotgun sequencing (WGS) of Rathayibacter sp. ZW T2_19, isolated from stored onions (Allium cepa).</title>
        <authorList>
            <person name="Stoll D.A."/>
            <person name="Huch M."/>
        </authorList>
    </citation>
    <scope>NUCLEOTIDE SEQUENCE</scope>
    <source>
        <strain evidence="2">ZW T2_19</strain>
    </source>
</reference>
<organism evidence="2 3">
    <name type="scientific">Rathayibacter rubneri</name>
    <dbReference type="NCBI Taxonomy" id="2950106"/>
    <lineage>
        <taxon>Bacteria</taxon>
        <taxon>Bacillati</taxon>
        <taxon>Actinomycetota</taxon>
        <taxon>Actinomycetes</taxon>
        <taxon>Micrococcales</taxon>
        <taxon>Microbacteriaceae</taxon>
        <taxon>Rathayibacter</taxon>
    </lineage>
</organism>
<gene>
    <name evidence="2" type="ORF">NB037_14400</name>
</gene>
<proteinExistence type="predicted"/>
<dbReference type="EMBL" id="JAMRYM010000073">
    <property type="protein sequence ID" value="MCM6763609.1"/>
    <property type="molecule type" value="Genomic_DNA"/>
</dbReference>
<feature type="domain" description="YdhG-like" evidence="1">
    <location>
        <begin position="20"/>
        <end position="118"/>
    </location>
</feature>
<dbReference type="AlphaFoldDB" id="A0A9X2E3J1"/>
<protein>
    <submittedName>
        <fullName evidence="2">DUF1801 domain-containing protein</fullName>
    </submittedName>
</protein>
<evidence type="ECO:0000313" key="2">
    <source>
        <dbReference type="EMBL" id="MCM6763609.1"/>
    </source>
</evidence>
<sequence length="124" mass="13761">MTRLDAAATAHVAAMRHPRDEQIGRVREAVLSADPRLVESVKWNAPSYAIGEHLVTLRLRPGDRVEVVLHRGVAARADEVAPVLDDDRVQWRAADRAVRVLEAEEDPALIVPLVRQWLAAVAPR</sequence>
<dbReference type="RefSeq" id="WP_251946820.1">
    <property type="nucleotide sequence ID" value="NZ_JAMRYM010000073.1"/>
</dbReference>
<name>A0A9X2E3J1_9MICO</name>
<dbReference type="Proteomes" id="UP001155240">
    <property type="component" value="Unassembled WGS sequence"/>
</dbReference>
<evidence type="ECO:0000313" key="3">
    <source>
        <dbReference type="Proteomes" id="UP001155240"/>
    </source>
</evidence>